<protein>
    <submittedName>
        <fullName evidence="2">Uncharacterized protein</fullName>
    </submittedName>
</protein>
<accession>A0AAV2YUZ7</accession>
<dbReference type="AlphaFoldDB" id="A0AAV2YUZ7"/>
<comment type="caution">
    <text evidence="2">The sequence shown here is derived from an EMBL/GenBank/DDBJ whole genome shotgun (WGS) entry which is preliminary data.</text>
</comment>
<dbReference type="Proteomes" id="UP001146120">
    <property type="component" value="Unassembled WGS sequence"/>
</dbReference>
<proteinExistence type="predicted"/>
<sequence length="246" mass="26886">MMDIEYSFKSRGDSCDSSDSFDVVSLGDLEEDANGQWEDLGAANNPFNDPPAPRSVSCASGSSDDGELVEVGAEEQETPAPAPSCNEPRSVIENPTAAAPETLVHVSALKESSPIARNKKVVSRNSHAKAKEAKKARESLKAFYLARAKHNADICAERRASMPEDATPPTPIPPPPAPARTSVQVWEKVKRADNMRKANLALEQYYAQRARDKAQRARINRQQEAELRRSQSGLSTTHWYVVGSVQ</sequence>
<organism evidence="2 3">
    <name type="scientific">Lagenidium giganteum</name>
    <dbReference type="NCBI Taxonomy" id="4803"/>
    <lineage>
        <taxon>Eukaryota</taxon>
        <taxon>Sar</taxon>
        <taxon>Stramenopiles</taxon>
        <taxon>Oomycota</taxon>
        <taxon>Peronosporomycetes</taxon>
        <taxon>Pythiales</taxon>
        <taxon>Pythiaceae</taxon>
    </lineage>
</organism>
<evidence type="ECO:0000313" key="2">
    <source>
        <dbReference type="EMBL" id="DAZ97118.1"/>
    </source>
</evidence>
<evidence type="ECO:0000256" key="1">
    <source>
        <dbReference type="SAM" id="MobiDB-lite"/>
    </source>
</evidence>
<gene>
    <name evidence="2" type="ORF">N0F65_010441</name>
</gene>
<feature type="region of interest" description="Disordered" evidence="1">
    <location>
        <begin position="161"/>
        <end position="181"/>
    </location>
</feature>
<name>A0AAV2YUZ7_9STRA</name>
<evidence type="ECO:0000313" key="3">
    <source>
        <dbReference type="Proteomes" id="UP001146120"/>
    </source>
</evidence>
<feature type="compositionally biased region" description="Acidic residues" evidence="1">
    <location>
        <begin position="64"/>
        <end position="77"/>
    </location>
</feature>
<reference evidence="2" key="1">
    <citation type="submission" date="2022-11" db="EMBL/GenBank/DDBJ databases">
        <authorList>
            <person name="Morgan W.R."/>
            <person name="Tartar A."/>
        </authorList>
    </citation>
    <scope>NUCLEOTIDE SEQUENCE</scope>
    <source>
        <strain evidence="2">ARSEF 373</strain>
    </source>
</reference>
<feature type="region of interest" description="Disordered" evidence="1">
    <location>
        <begin position="32"/>
        <end position="91"/>
    </location>
</feature>
<feature type="compositionally biased region" description="Pro residues" evidence="1">
    <location>
        <begin position="166"/>
        <end position="178"/>
    </location>
</feature>
<dbReference type="EMBL" id="DAKRPA010000146">
    <property type="protein sequence ID" value="DAZ97118.1"/>
    <property type="molecule type" value="Genomic_DNA"/>
</dbReference>
<keyword evidence="3" id="KW-1185">Reference proteome</keyword>
<reference evidence="2" key="2">
    <citation type="journal article" date="2023" name="Microbiol Resour">
        <title>Decontamination and Annotation of the Draft Genome Sequence of the Oomycete Lagenidium giganteum ARSEF 373.</title>
        <authorList>
            <person name="Morgan W.R."/>
            <person name="Tartar A."/>
        </authorList>
    </citation>
    <scope>NUCLEOTIDE SEQUENCE</scope>
    <source>
        <strain evidence="2">ARSEF 373</strain>
    </source>
</reference>